<dbReference type="GO" id="GO:0006355">
    <property type="term" value="P:regulation of DNA-templated transcription"/>
    <property type="evidence" value="ECO:0007669"/>
    <property type="project" value="InterPro"/>
</dbReference>
<dbReference type="SMART" id="SM00091">
    <property type="entry name" value="PAS"/>
    <property type="match status" value="5"/>
</dbReference>
<dbReference type="InterPro" id="IPR013767">
    <property type="entry name" value="PAS_fold"/>
</dbReference>
<dbReference type="InterPro" id="IPR036890">
    <property type="entry name" value="HATPase_C_sf"/>
</dbReference>
<dbReference type="SUPFAM" id="SSF55785">
    <property type="entry name" value="PYP-like sensor domain (PAS domain)"/>
    <property type="match status" value="5"/>
</dbReference>
<evidence type="ECO:0000256" key="2">
    <source>
        <dbReference type="ARBA" id="ARBA00012438"/>
    </source>
</evidence>
<dbReference type="PROSITE" id="PS50110">
    <property type="entry name" value="RESPONSE_REGULATORY"/>
    <property type="match status" value="1"/>
</dbReference>
<dbReference type="SMART" id="SM00086">
    <property type="entry name" value="PAC"/>
    <property type="match status" value="5"/>
</dbReference>
<dbReference type="OrthoDB" id="230688at2157"/>
<dbReference type="InterPro" id="IPR000014">
    <property type="entry name" value="PAS"/>
</dbReference>
<dbReference type="Gene3D" id="3.40.50.2300">
    <property type="match status" value="1"/>
</dbReference>
<dbReference type="InParanoid" id="H1YXJ5"/>
<evidence type="ECO:0000256" key="1">
    <source>
        <dbReference type="ARBA" id="ARBA00000085"/>
    </source>
</evidence>
<dbReference type="InterPro" id="IPR011006">
    <property type="entry name" value="CheY-like_superfamily"/>
</dbReference>
<dbReference type="SUPFAM" id="SSF55874">
    <property type="entry name" value="ATPase domain of HSP90 chaperone/DNA topoisomerase II/histidine kinase"/>
    <property type="match status" value="1"/>
</dbReference>
<feature type="domain" description="PAC" evidence="9">
    <location>
        <begin position="459"/>
        <end position="511"/>
    </location>
</feature>
<evidence type="ECO:0000259" key="8">
    <source>
        <dbReference type="PROSITE" id="PS50112"/>
    </source>
</evidence>
<accession>H1YXJ5</accession>
<dbReference type="Pfam" id="PF08448">
    <property type="entry name" value="PAS_4"/>
    <property type="match status" value="1"/>
</dbReference>
<dbReference type="PROSITE" id="PS50113">
    <property type="entry name" value="PAC"/>
    <property type="match status" value="5"/>
</dbReference>
<evidence type="ECO:0000313" key="10">
    <source>
        <dbReference type="EMBL" id="EHQ34964.1"/>
    </source>
</evidence>
<dbReference type="InterPro" id="IPR013656">
    <property type="entry name" value="PAS_4"/>
</dbReference>
<keyword evidence="11" id="KW-1185">Reference proteome</keyword>
<dbReference type="EC" id="2.7.13.3" evidence="2"/>
<dbReference type="Pfam" id="PF00072">
    <property type="entry name" value="Response_reg"/>
    <property type="match status" value="1"/>
</dbReference>
<protein>
    <recommendedName>
        <fullName evidence="2">histidine kinase</fullName>
        <ecNumber evidence="2">2.7.13.3</ecNumber>
    </recommendedName>
</protein>
<name>H1YXJ5_9EURY</name>
<dbReference type="GO" id="GO:0000160">
    <property type="term" value="P:phosphorelay signal transduction system"/>
    <property type="evidence" value="ECO:0007669"/>
    <property type="project" value="InterPro"/>
</dbReference>
<dbReference type="AlphaFoldDB" id="H1YXJ5"/>
<feature type="domain" description="PAS" evidence="8">
    <location>
        <begin position="385"/>
        <end position="456"/>
    </location>
</feature>
<feature type="domain" description="PAS" evidence="8">
    <location>
        <begin position="638"/>
        <end position="711"/>
    </location>
</feature>
<keyword evidence="4" id="KW-0808">Transferase</keyword>
<feature type="modified residue" description="4-aspartylphosphate" evidence="6">
    <location>
        <position position="53"/>
    </location>
</feature>
<dbReference type="SMART" id="SM00387">
    <property type="entry name" value="HATPase_c"/>
    <property type="match status" value="1"/>
</dbReference>
<dbReference type="Pfam" id="PF00989">
    <property type="entry name" value="PAS"/>
    <property type="match status" value="1"/>
</dbReference>
<comment type="catalytic activity">
    <reaction evidence="1">
        <text>ATP + protein L-histidine = ADP + protein N-phospho-L-histidine.</text>
        <dbReference type="EC" id="2.7.13.3"/>
    </reaction>
</comment>
<dbReference type="STRING" id="937775.Metlim_0842"/>
<sequence>MIRILHVDDEKSLIDLTKIYLEKKGEFRVTSASSVSEALKILESDCFDVILSDYEMPHIDGIEFLKTLKAGGDPTPFIIFSGRGREDVLIEAINNGADFYLQKGGKPTAQFAELKNMIFQAYSRKKAEIELKKSEERYRAVVESQTELICRFLPDGTIGFVNDAFCRYYGLDSQKIVGEIFVPNIPDSEQNAIRSHLKSLTPENPFDSIEHRIILPDGSVRWQQWNDTAIFDERGNISEYQSVGRDMTDQKLMEEWLQEKVNYVQALMYTIPAPVFYRDVNGVYHDCNKAFEELVGLPRSEIVGKNIHDFFNKDLAEWYAKMDREIIDSPHLQQYEYQINNSMGEILDVLFSKTARYRADGTVDGIVGVIVDISDRKKMEKSINEEINFIQALKDTIPAPFFFRDEYGIYHDCNKAFEELVGLSRDEIIGKDIHHFFNKDFADFYAERDREILNNPHLQQYEYRINNSDGEIFDVMFSKTAKLRADGTVDGIVGVILDISQRKNVERDLKREINFIQALKDTIPAPVFYRDINGIYHDCNKAFEELVGLSKEEILGRNIHDFFNDDLADLYSVRDKEIIDNPHLQQYEHKINNSEGEIIDVMFSKTALHNPDGSVAGIVGVILDISRRTRMEEALRGNEEMMRTLADYTYDWESWVGPDSSYIYISPSCERITGYKPEEFMADPMAIMNDIVHPDDLEMLIDHYSGIDENNTDVAHFDFRIILPDGGLKWISHYCQPVYHEDGTWAGRRETKRDITQRKLAEEQLSIANSKLNLLSNVTRHDVLNQVTAVLGYLELIREFSGRDDDVSEMVSKIEILMNTIQHQLLFTKDYQEIGITTPVWQDLDSCIWDVSYLLDLNDSEVFVDVGSYEILADNLLKKVFYNFAENSLRHGGGKLTEIRFTTEEENGFLKIIYEDNGGGILYADKDKIMLKGFGKNTGYGLFLSHNVLSMTGMSLRECGVPGEGVRFEITVPAGNYRVKSSGT</sequence>
<dbReference type="Pfam" id="PF02518">
    <property type="entry name" value="HATPase_c"/>
    <property type="match status" value="1"/>
</dbReference>
<feature type="domain" description="PAC" evidence="9">
    <location>
        <begin position="715"/>
        <end position="767"/>
    </location>
</feature>
<feature type="domain" description="PAS" evidence="8">
    <location>
        <begin position="134"/>
        <end position="204"/>
    </location>
</feature>
<dbReference type="CDD" id="cd00156">
    <property type="entry name" value="REC"/>
    <property type="match status" value="1"/>
</dbReference>
<feature type="domain" description="PAC" evidence="9">
    <location>
        <begin position="585"/>
        <end position="637"/>
    </location>
</feature>
<evidence type="ECO:0000256" key="4">
    <source>
        <dbReference type="ARBA" id="ARBA00022679"/>
    </source>
</evidence>
<feature type="domain" description="PAC" evidence="9">
    <location>
        <begin position="207"/>
        <end position="259"/>
    </location>
</feature>
<evidence type="ECO:0000313" key="11">
    <source>
        <dbReference type="Proteomes" id="UP000005741"/>
    </source>
</evidence>
<dbReference type="CDD" id="cd00130">
    <property type="entry name" value="PAS"/>
    <property type="match status" value="5"/>
</dbReference>
<dbReference type="NCBIfam" id="TIGR00229">
    <property type="entry name" value="sensory_box"/>
    <property type="match status" value="5"/>
</dbReference>
<dbReference type="InterPro" id="IPR001610">
    <property type="entry name" value="PAC"/>
</dbReference>
<proteinExistence type="predicted"/>
<evidence type="ECO:0000259" key="7">
    <source>
        <dbReference type="PROSITE" id="PS50110"/>
    </source>
</evidence>
<dbReference type="PANTHER" id="PTHR43304:SF1">
    <property type="entry name" value="PAC DOMAIN-CONTAINING PROTEIN"/>
    <property type="match status" value="1"/>
</dbReference>
<dbReference type="PROSITE" id="PS50112">
    <property type="entry name" value="PAS"/>
    <property type="match status" value="5"/>
</dbReference>
<dbReference type="Gene3D" id="3.30.450.20">
    <property type="entry name" value="PAS domain"/>
    <property type="match status" value="5"/>
</dbReference>
<dbReference type="Gene3D" id="3.30.565.10">
    <property type="entry name" value="Histidine kinase-like ATPase, C-terminal domain"/>
    <property type="match status" value="1"/>
</dbReference>
<feature type="domain" description="PAC" evidence="9">
    <location>
        <begin position="333"/>
        <end position="385"/>
    </location>
</feature>
<dbReference type="HOGENOM" id="CLU_000445_114_58_2"/>
<dbReference type="InterPro" id="IPR001789">
    <property type="entry name" value="Sig_transdc_resp-reg_receiver"/>
</dbReference>
<reference evidence="10 11" key="1">
    <citation type="submission" date="2011-10" db="EMBL/GenBank/DDBJ databases">
        <title>The Improved High-Quality Draft genome of Methanoplanus limicola DSM 2279.</title>
        <authorList>
            <consortium name="US DOE Joint Genome Institute (JGI-PGF)"/>
            <person name="Lucas S."/>
            <person name="Copeland A."/>
            <person name="Lapidus A."/>
            <person name="Glavina del Rio T."/>
            <person name="Dalin E."/>
            <person name="Tice H."/>
            <person name="Bruce D."/>
            <person name="Goodwin L."/>
            <person name="Pitluck S."/>
            <person name="Peters L."/>
            <person name="Mikhailova N."/>
            <person name="Lu M."/>
            <person name="Kyrpides N."/>
            <person name="Mavromatis K."/>
            <person name="Ivanova N."/>
            <person name="Markowitz V."/>
            <person name="Cheng J.-F."/>
            <person name="Hugenholtz P."/>
            <person name="Woyke T."/>
            <person name="Wu D."/>
            <person name="Wirth R."/>
            <person name="Brambilla E.-M."/>
            <person name="Klenk H.-P."/>
            <person name="Eisen J.A."/>
        </authorList>
    </citation>
    <scope>NUCLEOTIDE SEQUENCE [LARGE SCALE GENOMIC DNA]</scope>
    <source>
        <strain evidence="10 11">DSM 2279</strain>
    </source>
</reference>
<evidence type="ECO:0000256" key="5">
    <source>
        <dbReference type="ARBA" id="ARBA00022777"/>
    </source>
</evidence>
<dbReference type="SUPFAM" id="SSF52172">
    <property type="entry name" value="CheY-like"/>
    <property type="match status" value="1"/>
</dbReference>
<dbReference type="Proteomes" id="UP000005741">
    <property type="component" value="Chromosome"/>
</dbReference>
<dbReference type="RefSeq" id="WP_004076678.1">
    <property type="nucleotide sequence ID" value="NZ_CM001436.1"/>
</dbReference>
<feature type="domain" description="PAS" evidence="8">
    <location>
        <begin position="511"/>
        <end position="566"/>
    </location>
</feature>
<gene>
    <name evidence="10" type="ORF">Metlim_0842</name>
</gene>
<dbReference type="InterPro" id="IPR052162">
    <property type="entry name" value="Sensor_kinase/Photoreceptor"/>
</dbReference>
<dbReference type="Pfam" id="PF13426">
    <property type="entry name" value="PAS_9"/>
    <property type="match status" value="1"/>
</dbReference>
<dbReference type="EMBL" id="CM001436">
    <property type="protein sequence ID" value="EHQ34964.1"/>
    <property type="molecule type" value="Genomic_DNA"/>
</dbReference>
<dbReference type="InterPro" id="IPR013655">
    <property type="entry name" value="PAS_fold_3"/>
</dbReference>
<feature type="domain" description="PAS" evidence="8">
    <location>
        <begin position="260"/>
        <end position="330"/>
    </location>
</feature>
<evidence type="ECO:0000259" key="9">
    <source>
        <dbReference type="PROSITE" id="PS50113"/>
    </source>
</evidence>
<dbReference type="InterPro" id="IPR035965">
    <property type="entry name" value="PAS-like_dom_sf"/>
</dbReference>
<dbReference type="PANTHER" id="PTHR43304">
    <property type="entry name" value="PHYTOCHROME-LIKE PROTEIN CPH1"/>
    <property type="match status" value="1"/>
</dbReference>
<keyword evidence="3 6" id="KW-0597">Phosphoprotein</keyword>
<feature type="domain" description="Response regulatory" evidence="7">
    <location>
        <begin position="3"/>
        <end position="118"/>
    </location>
</feature>
<keyword evidence="5" id="KW-0418">Kinase</keyword>
<dbReference type="SMART" id="SM00448">
    <property type="entry name" value="REC"/>
    <property type="match status" value="1"/>
</dbReference>
<dbReference type="GO" id="GO:0004673">
    <property type="term" value="F:protein histidine kinase activity"/>
    <property type="evidence" value="ECO:0007669"/>
    <property type="project" value="UniProtKB-EC"/>
</dbReference>
<evidence type="ECO:0000256" key="6">
    <source>
        <dbReference type="PROSITE-ProRule" id="PRU00169"/>
    </source>
</evidence>
<dbReference type="PATRIC" id="fig|937775.9.peg.975"/>
<dbReference type="InterPro" id="IPR003594">
    <property type="entry name" value="HATPase_dom"/>
</dbReference>
<evidence type="ECO:0000256" key="3">
    <source>
        <dbReference type="ARBA" id="ARBA00022553"/>
    </source>
</evidence>
<dbReference type="Pfam" id="PF08447">
    <property type="entry name" value="PAS_3"/>
    <property type="match status" value="2"/>
</dbReference>
<organism evidence="10 11">
    <name type="scientific">Methanoplanus limicola DSM 2279</name>
    <dbReference type="NCBI Taxonomy" id="937775"/>
    <lineage>
        <taxon>Archaea</taxon>
        <taxon>Methanobacteriati</taxon>
        <taxon>Methanobacteriota</taxon>
        <taxon>Stenosarchaea group</taxon>
        <taxon>Methanomicrobia</taxon>
        <taxon>Methanomicrobiales</taxon>
        <taxon>Methanomicrobiaceae</taxon>
        <taxon>Methanoplanus</taxon>
    </lineage>
</organism>
<dbReference type="InterPro" id="IPR000700">
    <property type="entry name" value="PAS-assoc_C"/>
</dbReference>